<gene>
    <name evidence="1" type="ORF">S01H1_64423</name>
</gene>
<sequence length="32" mass="3681">EMPYQMHYTILQGVQAVNSEFNHLGALNNLTF</sequence>
<reference evidence="1" key="1">
    <citation type="journal article" date="2014" name="Front. Microbiol.">
        <title>High frequency of phylogenetically diverse reductive dehalogenase-homologous genes in deep subseafloor sedimentary metagenomes.</title>
        <authorList>
            <person name="Kawai M."/>
            <person name="Futagami T."/>
            <person name="Toyoda A."/>
            <person name="Takaki Y."/>
            <person name="Nishi S."/>
            <person name="Hori S."/>
            <person name="Arai W."/>
            <person name="Tsubouchi T."/>
            <person name="Morono Y."/>
            <person name="Uchiyama I."/>
            <person name="Ito T."/>
            <person name="Fujiyama A."/>
            <person name="Inagaki F."/>
            <person name="Takami H."/>
        </authorList>
    </citation>
    <scope>NUCLEOTIDE SEQUENCE</scope>
    <source>
        <strain evidence="1">Expedition CK06-06</strain>
    </source>
</reference>
<evidence type="ECO:0000313" key="1">
    <source>
        <dbReference type="EMBL" id="GAG41706.1"/>
    </source>
</evidence>
<organism evidence="1">
    <name type="scientific">marine sediment metagenome</name>
    <dbReference type="NCBI Taxonomy" id="412755"/>
    <lineage>
        <taxon>unclassified sequences</taxon>
        <taxon>metagenomes</taxon>
        <taxon>ecological metagenomes</taxon>
    </lineage>
</organism>
<comment type="caution">
    <text evidence="1">The sequence shown here is derived from an EMBL/GenBank/DDBJ whole genome shotgun (WGS) entry which is preliminary data.</text>
</comment>
<name>X0YZ01_9ZZZZ</name>
<accession>X0YZ01</accession>
<feature type="non-terminal residue" evidence="1">
    <location>
        <position position="1"/>
    </location>
</feature>
<dbReference type="AlphaFoldDB" id="X0YZ01"/>
<protein>
    <submittedName>
        <fullName evidence="1">Uncharacterized protein</fullName>
    </submittedName>
</protein>
<dbReference type="EMBL" id="BARS01042461">
    <property type="protein sequence ID" value="GAG41706.1"/>
    <property type="molecule type" value="Genomic_DNA"/>
</dbReference>
<proteinExistence type="predicted"/>